<dbReference type="AlphaFoldDB" id="A0A8C6U249"/>
<sequence length="371" mass="42883">MSTSDFQYTKLRWFLTIAGMFLYAGDIVTDISLTLTFYQEEHHLWAGLTLGFIVLGLLVSQIFSYAWFWDDMNDFVINPKGKTPSQDCLNFVRILLKKGFAVLWITSHMHTEEERREKHQKLFCMATDLSMLKMFETFLESAPQLLLQVYIVLLGHRKNSILQYLSMAFSFISIAWSLVDYRRCLRRSLPHISEMPSGLPTVIYLLYKLCTITSLILSYSLFLILSAYTTVALSIVWLLMTMWTNILQTNFCSSKVLEALYRLVVGVILMFTFFNVKGHDTKVAMRIYYSTFTLLNVASPILLAVLMPQFNENTILVVDILILGGMFLGLLCLVLYYMRLHPTTKLPDTDEVDGLSKENNSMRRMRTFVQP</sequence>
<comment type="subcellular location">
    <subcellularLocation>
        <location evidence="1">Cell membrane</location>
        <topology evidence="1">Multi-pass membrane protein</topology>
    </subcellularLocation>
    <subcellularLocation>
        <location evidence="7">Membrane</location>
        <topology evidence="7">Multi-pass membrane protein</topology>
    </subcellularLocation>
</comment>
<name>A0A8C6U249_9GOBI</name>
<keyword evidence="4 7" id="KW-0812">Transmembrane</keyword>
<evidence type="ECO:0000256" key="3">
    <source>
        <dbReference type="ARBA" id="ARBA00022475"/>
    </source>
</evidence>
<keyword evidence="5 7" id="KW-1133">Transmembrane helix</keyword>
<feature type="transmembrane region" description="Helical" evidence="7">
    <location>
        <begin position="288"/>
        <end position="308"/>
    </location>
</feature>
<dbReference type="GO" id="GO:0005886">
    <property type="term" value="C:plasma membrane"/>
    <property type="evidence" value="ECO:0007669"/>
    <property type="project" value="UniProtKB-SubCell"/>
</dbReference>
<evidence type="ECO:0000256" key="2">
    <source>
        <dbReference type="ARBA" id="ARBA00008789"/>
    </source>
</evidence>
<feature type="transmembrane region" description="Helical" evidence="7">
    <location>
        <begin position="44"/>
        <end position="68"/>
    </location>
</feature>
<reference evidence="8" key="1">
    <citation type="submission" date="2025-08" db="UniProtKB">
        <authorList>
            <consortium name="Ensembl"/>
        </authorList>
    </citation>
    <scope>IDENTIFICATION</scope>
</reference>
<keyword evidence="3" id="KW-1003">Cell membrane</keyword>
<evidence type="ECO:0000256" key="5">
    <source>
        <dbReference type="ARBA" id="ARBA00022989"/>
    </source>
</evidence>
<feature type="transmembrane region" description="Helical" evidence="7">
    <location>
        <begin position="216"/>
        <end position="239"/>
    </location>
</feature>
<accession>A0A8C6U249</accession>
<protein>
    <recommendedName>
        <fullName evidence="7">XK-related protein</fullName>
    </recommendedName>
</protein>
<dbReference type="InterPro" id="IPR050895">
    <property type="entry name" value="XK-related_scramblase"/>
</dbReference>
<comment type="similarity">
    <text evidence="2 7">Belongs to the XK family.</text>
</comment>
<feature type="transmembrane region" description="Helical" evidence="7">
    <location>
        <begin position="314"/>
        <end position="337"/>
    </location>
</feature>
<reference evidence="8" key="2">
    <citation type="submission" date="2025-09" db="UniProtKB">
        <authorList>
            <consortium name="Ensembl"/>
        </authorList>
    </citation>
    <scope>IDENTIFICATION</scope>
</reference>
<dbReference type="InterPro" id="IPR018629">
    <property type="entry name" value="XK-rel"/>
</dbReference>
<evidence type="ECO:0000256" key="6">
    <source>
        <dbReference type="ARBA" id="ARBA00023136"/>
    </source>
</evidence>
<evidence type="ECO:0000313" key="8">
    <source>
        <dbReference type="Ensembl" id="ENSNMLP00000028513.1"/>
    </source>
</evidence>
<organism evidence="8 9">
    <name type="scientific">Neogobius melanostomus</name>
    <name type="common">round goby</name>
    <dbReference type="NCBI Taxonomy" id="47308"/>
    <lineage>
        <taxon>Eukaryota</taxon>
        <taxon>Metazoa</taxon>
        <taxon>Chordata</taxon>
        <taxon>Craniata</taxon>
        <taxon>Vertebrata</taxon>
        <taxon>Euteleostomi</taxon>
        <taxon>Actinopterygii</taxon>
        <taxon>Neopterygii</taxon>
        <taxon>Teleostei</taxon>
        <taxon>Neoteleostei</taxon>
        <taxon>Acanthomorphata</taxon>
        <taxon>Gobiaria</taxon>
        <taxon>Gobiiformes</taxon>
        <taxon>Gobioidei</taxon>
        <taxon>Gobiidae</taxon>
        <taxon>Benthophilinae</taxon>
        <taxon>Neogobiini</taxon>
        <taxon>Neogobius</taxon>
    </lineage>
</organism>
<keyword evidence="9" id="KW-1185">Reference proteome</keyword>
<evidence type="ECO:0000256" key="4">
    <source>
        <dbReference type="ARBA" id="ARBA00022692"/>
    </source>
</evidence>
<proteinExistence type="inferred from homology"/>
<feature type="transmembrane region" description="Helical" evidence="7">
    <location>
        <begin position="12"/>
        <end position="38"/>
    </location>
</feature>
<dbReference type="PANTHER" id="PTHR16024">
    <property type="entry name" value="XK-RELATED PROTEIN"/>
    <property type="match status" value="1"/>
</dbReference>
<dbReference type="Proteomes" id="UP000694523">
    <property type="component" value="Unplaced"/>
</dbReference>
<keyword evidence="6 7" id="KW-0472">Membrane</keyword>
<dbReference type="PANTHER" id="PTHR16024:SF13">
    <property type="entry name" value="XK-RELATED PROTEIN 9"/>
    <property type="match status" value="1"/>
</dbReference>
<dbReference type="Ensembl" id="ENSNMLT00000031837.1">
    <property type="protein sequence ID" value="ENSNMLP00000028513.1"/>
    <property type="gene ID" value="ENSNMLG00000018127.1"/>
</dbReference>
<evidence type="ECO:0000313" key="9">
    <source>
        <dbReference type="Proteomes" id="UP000694523"/>
    </source>
</evidence>
<dbReference type="Pfam" id="PF09815">
    <property type="entry name" value="XK-related"/>
    <property type="match status" value="1"/>
</dbReference>
<evidence type="ECO:0000256" key="1">
    <source>
        <dbReference type="ARBA" id="ARBA00004651"/>
    </source>
</evidence>
<evidence type="ECO:0000256" key="7">
    <source>
        <dbReference type="RuleBase" id="RU910716"/>
    </source>
</evidence>
<feature type="transmembrane region" description="Helical" evidence="7">
    <location>
        <begin position="161"/>
        <end position="179"/>
    </location>
</feature>
<feature type="transmembrane region" description="Helical" evidence="7">
    <location>
        <begin position="259"/>
        <end position="276"/>
    </location>
</feature>